<dbReference type="EMBL" id="UINC01061781">
    <property type="protein sequence ID" value="SVB87711.1"/>
    <property type="molecule type" value="Genomic_DNA"/>
</dbReference>
<organism evidence="1">
    <name type="scientific">marine metagenome</name>
    <dbReference type="NCBI Taxonomy" id="408172"/>
    <lineage>
        <taxon>unclassified sequences</taxon>
        <taxon>metagenomes</taxon>
        <taxon>ecological metagenomes</taxon>
    </lineage>
</organism>
<dbReference type="AlphaFoldDB" id="A0A382HMI9"/>
<proteinExistence type="predicted"/>
<reference evidence="1" key="1">
    <citation type="submission" date="2018-05" db="EMBL/GenBank/DDBJ databases">
        <authorList>
            <person name="Lanie J.A."/>
            <person name="Ng W.-L."/>
            <person name="Kazmierczak K.M."/>
            <person name="Andrzejewski T.M."/>
            <person name="Davidsen T.M."/>
            <person name="Wayne K.J."/>
            <person name="Tettelin H."/>
            <person name="Glass J.I."/>
            <person name="Rusch D."/>
            <person name="Podicherti R."/>
            <person name="Tsui H.-C.T."/>
            <person name="Winkler M.E."/>
        </authorList>
    </citation>
    <scope>NUCLEOTIDE SEQUENCE</scope>
</reference>
<accession>A0A382HMI9</accession>
<protein>
    <submittedName>
        <fullName evidence="1">Uncharacterized protein</fullName>
    </submittedName>
</protein>
<name>A0A382HMI9_9ZZZZ</name>
<sequence length="73" mass="8826">MRQPKQVLFRIFFLVVEKFNTFFTNYDLKGRSLRLVISFDLSLFFILKAKYSPSNLHFLKYCKIFVNQKKIPV</sequence>
<evidence type="ECO:0000313" key="1">
    <source>
        <dbReference type="EMBL" id="SVB87711.1"/>
    </source>
</evidence>
<gene>
    <name evidence="1" type="ORF">METZ01_LOCUS240565</name>
</gene>